<evidence type="ECO:0000256" key="2">
    <source>
        <dbReference type="ARBA" id="ARBA00022573"/>
    </source>
</evidence>
<protein>
    <submittedName>
        <fullName evidence="7">Precorrin-6Y C5,15-methyltransferase</fullName>
    </submittedName>
</protein>
<dbReference type="InterPro" id="IPR050714">
    <property type="entry name" value="Cobalamin_biosynth_MTase"/>
</dbReference>
<dbReference type="PANTHER" id="PTHR43182:SF1">
    <property type="entry name" value="COBALT-PRECORRIN-7 C(5)-METHYLTRANSFERASE"/>
    <property type="match status" value="1"/>
</dbReference>
<dbReference type="GO" id="GO:0008276">
    <property type="term" value="F:protein methyltransferase activity"/>
    <property type="evidence" value="ECO:0007669"/>
    <property type="project" value="InterPro"/>
</dbReference>
<evidence type="ECO:0000256" key="3">
    <source>
        <dbReference type="ARBA" id="ARBA00022603"/>
    </source>
</evidence>
<evidence type="ECO:0000313" key="7">
    <source>
        <dbReference type="EMBL" id="GAB11889.1"/>
    </source>
</evidence>
<dbReference type="GO" id="GO:0009236">
    <property type="term" value="P:cobalamin biosynthetic process"/>
    <property type="evidence" value="ECO:0007669"/>
    <property type="project" value="UniProtKB-UniPathway"/>
</dbReference>
<comment type="caution">
    <text evidence="7">The sequence shown here is derived from an EMBL/GenBank/DDBJ whole genome shotgun (WGS) entry which is preliminary data.</text>
</comment>
<dbReference type="STRING" id="1073574.GOARA_091_00070"/>
<evidence type="ECO:0000313" key="8">
    <source>
        <dbReference type="Proteomes" id="UP000035088"/>
    </source>
</evidence>
<evidence type="ECO:0000256" key="5">
    <source>
        <dbReference type="ARBA" id="ARBA00022691"/>
    </source>
</evidence>
<dbReference type="UniPathway" id="UPA00148"/>
<dbReference type="EMBL" id="BAEE01000091">
    <property type="protein sequence ID" value="GAB11889.1"/>
    <property type="molecule type" value="Genomic_DNA"/>
</dbReference>
<dbReference type="PIRSF" id="PIRSF036428">
    <property type="entry name" value="CobL"/>
    <property type="match status" value="1"/>
</dbReference>
<dbReference type="InterPro" id="IPR014777">
    <property type="entry name" value="4pyrrole_Mease_sub1"/>
</dbReference>
<dbReference type="InterPro" id="IPR006365">
    <property type="entry name" value="Cbl_synth_CobL"/>
</dbReference>
<dbReference type="InterPro" id="IPR029063">
    <property type="entry name" value="SAM-dependent_MTases_sf"/>
</dbReference>
<dbReference type="SUPFAM" id="SSF53335">
    <property type="entry name" value="S-adenosyl-L-methionine-dependent methyltransferases"/>
    <property type="match status" value="1"/>
</dbReference>
<dbReference type="PANTHER" id="PTHR43182">
    <property type="entry name" value="COBALT-PRECORRIN-6B C(15)-METHYLTRANSFERASE (DECARBOXYLATING)"/>
    <property type="match status" value="1"/>
</dbReference>
<dbReference type="RefSeq" id="WP_007323963.1">
    <property type="nucleotide sequence ID" value="NZ_BAEE01000091.1"/>
</dbReference>
<dbReference type="Pfam" id="PF00590">
    <property type="entry name" value="TP_methylase"/>
    <property type="match status" value="1"/>
</dbReference>
<evidence type="ECO:0000256" key="1">
    <source>
        <dbReference type="ARBA" id="ARBA00004953"/>
    </source>
</evidence>
<dbReference type="NCBIfam" id="TIGR02467">
    <property type="entry name" value="CbiE"/>
    <property type="match status" value="1"/>
</dbReference>
<keyword evidence="8" id="KW-1185">Reference proteome</keyword>
<evidence type="ECO:0000256" key="4">
    <source>
        <dbReference type="ARBA" id="ARBA00022679"/>
    </source>
</evidence>
<organism evidence="7 8">
    <name type="scientific">Gordonia araii NBRC 100433</name>
    <dbReference type="NCBI Taxonomy" id="1073574"/>
    <lineage>
        <taxon>Bacteria</taxon>
        <taxon>Bacillati</taxon>
        <taxon>Actinomycetota</taxon>
        <taxon>Actinomycetes</taxon>
        <taxon>Mycobacteriales</taxon>
        <taxon>Gordoniaceae</taxon>
        <taxon>Gordonia</taxon>
    </lineage>
</organism>
<keyword evidence="5" id="KW-0949">S-adenosyl-L-methionine</keyword>
<accession>G7H7R4</accession>
<dbReference type="InterPro" id="IPR035996">
    <property type="entry name" value="4pyrrol_Methylase_sf"/>
</dbReference>
<dbReference type="Gene3D" id="3.40.1010.10">
    <property type="entry name" value="Cobalt-precorrin-4 Transmethylase, Domain 1"/>
    <property type="match status" value="1"/>
</dbReference>
<keyword evidence="3 7" id="KW-0489">Methyltransferase</keyword>
<gene>
    <name evidence="7" type="primary">cobL</name>
    <name evidence="7" type="ORF">GOARA_091_00070</name>
</gene>
<dbReference type="InterPro" id="IPR000878">
    <property type="entry name" value="4pyrrol_Mease"/>
</dbReference>
<dbReference type="InterPro" id="IPR012818">
    <property type="entry name" value="CbiE"/>
</dbReference>
<dbReference type="SUPFAM" id="SSF53790">
    <property type="entry name" value="Tetrapyrrole methylase"/>
    <property type="match status" value="1"/>
</dbReference>
<dbReference type="InterPro" id="IPR014008">
    <property type="entry name" value="Cbl_synth_MTase_CbiT"/>
</dbReference>
<name>G7H7R4_9ACTN</name>
<dbReference type="Gene3D" id="3.30.950.10">
    <property type="entry name" value="Methyltransferase, Cobalt-precorrin-4 Transmethylase, Domain 2"/>
    <property type="match status" value="1"/>
</dbReference>
<reference evidence="7 8" key="1">
    <citation type="submission" date="2011-11" db="EMBL/GenBank/DDBJ databases">
        <title>Whole genome shotgun sequence of Gordonia araii NBRC 100433.</title>
        <authorList>
            <person name="Yoshida Y."/>
            <person name="Hosoyama A."/>
            <person name="Tsuchikane K."/>
            <person name="Katsumata H."/>
            <person name="Yamazaki S."/>
            <person name="Fujita N."/>
        </authorList>
    </citation>
    <scope>NUCLEOTIDE SEQUENCE [LARGE SCALE GENOMIC DNA]</scope>
    <source>
        <strain evidence="7 8">NBRC 100433</strain>
    </source>
</reference>
<sequence>MTGQDNRTSQAPDTPRFVVVGIGADGWDGLSTVARRELRGASRIFGSARQLALLGEDIEARQTAWRSPMSAHLHELIADPGDTPVHLLASGDPMFHGLGSTVVAAIGAEHVRIVSHPSSTSLAAARLGWDLSGVRIVSLVTGDVDDVLAVAGDGRRLFVLSRDASSPAKVAETLRSGGWGASTMTVLEQLGGPAERMIVGRAGDWEAAAGDALNLVAVECAGPARVLAPGLADDDFAHDGQLTKQTVRALTISALRPADGQVLWDVGAGSGSVGIEWLRLNPTGEVTAFERDAVRARRIEENARRHGVASRLTVVDGDAAATIAAHAGLAPDSVFVGGGLTADLFALVWSSARVGTTVVVNAVGIPTQQLLVELAGRHGGTLRRFTVETAGPLGSVTAWRPALPIVQWTVGKEEVP</sequence>
<evidence type="ECO:0000259" key="6">
    <source>
        <dbReference type="Pfam" id="PF00590"/>
    </source>
</evidence>
<dbReference type="OrthoDB" id="9787825at2"/>
<dbReference type="NCBIfam" id="TIGR02469">
    <property type="entry name" value="CbiT"/>
    <property type="match status" value="1"/>
</dbReference>
<dbReference type="Proteomes" id="UP000035088">
    <property type="component" value="Unassembled WGS sequence"/>
</dbReference>
<dbReference type="AlphaFoldDB" id="G7H7R4"/>
<keyword evidence="2" id="KW-0169">Cobalamin biosynthesis</keyword>
<dbReference type="GO" id="GO:0032259">
    <property type="term" value="P:methylation"/>
    <property type="evidence" value="ECO:0007669"/>
    <property type="project" value="UniProtKB-KW"/>
</dbReference>
<dbReference type="Gene3D" id="3.40.50.150">
    <property type="entry name" value="Vaccinia Virus protein VP39"/>
    <property type="match status" value="1"/>
</dbReference>
<comment type="pathway">
    <text evidence="1">Cofactor biosynthesis; adenosylcobalamin biosynthesis.</text>
</comment>
<dbReference type="CDD" id="cd11644">
    <property type="entry name" value="Precorrin-6Y-MT"/>
    <property type="match status" value="1"/>
</dbReference>
<dbReference type="InterPro" id="IPR014776">
    <property type="entry name" value="4pyrrole_Mease_sub2"/>
</dbReference>
<feature type="domain" description="Tetrapyrrole methylase" evidence="6">
    <location>
        <begin position="17"/>
        <end position="204"/>
    </location>
</feature>
<keyword evidence="4 7" id="KW-0808">Transferase</keyword>
<proteinExistence type="predicted"/>